<gene>
    <name evidence="5" type="ORF">RASY3_08730</name>
</gene>
<dbReference type="Gene3D" id="3.30.300.30">
    <property type="match status" value="1"/>
</dbReference>
<name>A0A011VX41_RUMAL</name>
<dbReference type="Pfam" id="PF00501">
    <property type="entry name" value="AMP-binding"/>
    <property type="match status" value="1"/>
</dbReference>
<accession>A0A011VX41</accession>
<dbReference type="PATRIC" id="fig|1341156.4.peg.1052"/>
<dbReference type="InterPro" id="IPR045851">
    <property type="entry name" value="AMP-bd_C_sf"/>
</dbReference>
<dbReference type="InterPro" id="IPR000873">
    <property type="entry name" value="AMP-dep_synth/lig_dom"/>
</dbReference>
<evidence type="ECO:0000313" key="5">
    <source>
        <dbReference type="EMBL" id="EXM39836.1"/>
    </source>
</evidence>
<dbReference type="Proteomes" id="UP000021369">
    <property type="component" value="Unassembled WGS sequence"/>
</dbReference>
<keyword evidence="2" id="KW-0067">ATP-binding</keyword>
<dbReference type="Gene3D" id="3.40.50.12780">
    <property type="entry name" value="N-terminal domain of ligase-like"/>
    <property type="match status" value="1"/>
</dbReference>
<dbReference type="GO" id="GO:0005524">
    <property type="term" value="F:ATP binding"/>
    <property type="evidence" value="ECO:0007669"/>
    <property type="project" value="UniProtKB-KW"/>
</dbReference>
<dbReference type="Pfam" id="PF23562">
    <property type="entry name" value="AMP-binding_C_3"/>
    <property type="match status" value="1"/>
</dbReference>
<evidence type="ECO:0000256" key="1">
    <source>
        <dbReference type="ARBA" id="ARBA00022741"/>
    </source>
</evidence>
<dbReference type="PANTHER" id="PTHR43272:SF33">
    <property type="entry name" value="AMP-BINDING DOMAIN-CONTAINING PROTEIN-RELATED"/>
    <property type="match status" value="1"/>
</dbReference>
<feature type="domain" description="AMP-dependent synthetase/ligase" evidence="4">
    <location>
        <begin position="11"/>
        <end position="366"/>
    </location>
</feature>
<evidence type="ECO:0000256" key="3">
    <source>
        <dbReference type="ARBA" id="ARBA00024484"/>
    </source>
</evidence>
<keyword evidence="6" id="KW-1185">Reference proteome</keyword>
<comment type="catalytic activity">
    <reaction evidence="3">
        <text>a long-chain fatty acid + ATP + CoA = a long-chain fatty acyl-CoA + AMP + diphosphate</text>
        <dbReference type="Rhea" id="RHEA:15421"/>
        <dbReference type="ChEBI" id="CHEBI:30616"/>
        <dbReference type="ChEBI" id="CHEBI:33019"/>
        <dbReference type="ChEBI" id="CHEBI:57287"/>
        <dbReference type="ChEBI" id="CHEBI:57560"/>
        <dbReference type="ChEBI" id="CHEBI:83139"/>
        <dbReference type="ChEBI" id="CHEBI:456215"/>
        <dbReference type="EC" id="6.2.1.3"/>
    </reaction>
    <physiologicalReaction direction="left-to-right" evidence="3">
        <dbReference type="Rhea" id="RHEA:15422"/>
    </physiologicalReaction>
</comment>
<evidence type="ECO:0000259" key="4">
    <source>
        <dbReference type="Pfam" id="PF00501"/>
    </source>
</evidence>
<comment type="caution">
    <text evidence="5">The sequence shown here is derived from an EMBL/GenBank/DDBJ whole genome shotgun (WGS) entry which is preliminary data.</text>
</comment>
<dbReference type="InterPro" id="IPR020845">
    <property type="entry name" value="AMP-binding_CS"/>
</dbReference>
<keyword evidence="5" id="KW-0378">Hydrolase</keyword>
<sequence length="510" mass="57050">MKKTIHTLWNRSVQDYADLPAVRWLVKKDIKEVSYKQADEIISGLRKGAAALGFEHRHIALVGTNSVEWIEAYMSVVTSTNTAVPLDSALPARDLIDLIDRSDSEGVFIDPKFAALAGEIKDKCKKVKKIWTLSDEAISGTDSLNDLITAGEKADEPSAPEEEDISMIVFTSGTTGKSKGVMLTQSNLYTNIEAVLYDEDPGLVFLSVLPVHHCFCLVMDWLNGFWMGAVICINDSLMHMVRNMSIFEPDVMLMVPLMVETIYKRLRTADRTIPTDTIAKKVFGRNLKYIFTGGAHLEPYYIEEFKKYGIDVYEGYGMSECSPVISSNKIGDSKAGSIGKPLPNVEIKFVNGEILVRSTSVMKGYYKMEEETEETLKDGWLHTGDKGYIDEDGFLFINGRVKNLIILSNGENISPEEIETRLGVNDLIGEIVVTGEDNMLTARIFPDPEMTGGMTDEEIHSALQEILNGYNSQQPTYKQLSKLVVRKYPFLKNTTKKIIRAEVYRDEQGA</sequence>
<proteinExistence type="predicted"/>
<dbReference type="EMBL" id="JEOB01000002">
    <property type="protein sequence ID" value="EXM39836.1"/>
    <property type="molecule type" value="Genomic_DNA"/>
</dbReference>
<dbReference type="GO" id="GO:0016787">
    <property type="term" value="F:hydrolase activity"/>
    <property type="evidence" value="ECO:0007669"/>
    <property type="project" value="UniProtKB-KW"/>
</dbReference>
<dbReference type="SUPFAM" id="SSF56801">
    <property type="entry name" value="Acetyl-CoA synthetase-like"/>
    <property type="match status" value="1"/>
</dbReference>
<keyword evidence="1" id="KW-0547">Nucleotide-binding</keyword>
<dbReference type="AlphaFoldDB" id="A0A011VX41"/>
<evidence type="ECO:0000313" key="6">
    <source>
        <dbReference type="Proteomes" id="UP000021369"/>
    </source>
</evidence>
<reference evidence="5 6" key="1">
    <citation type="submission" date="2013-06" db="EMBL/GenBank/DDBJ databases">
        <title>Rumen cellulosomics: divergent fiber-degrading strategies revealed by comparative genome-wide analysis of six Ruminococcal strains.</title>
        <authorList>
            <person name="Dassa B."/>
            <person name="Borovok I."/>
            <person name="Lamed R."/>
            <person name="Flint H."/>
            <person name="Yeoman C.J."/>
            <person name="White B."/>
            <person name="Bayer E.A."/>
        </authorList>
    </citation>
    <scope>NUCLEOTIDE SEQUENCE [LARGE SCALE GENOMIC DNA]</scope>
    <source>
        <strain evidence="5 6">SY3</strain>
    </source>
</reference>
<dbReference type="InterPro" id="IPR042099">
    <property type="entry name" value="ANL_N_sf"/>
</dbReference>
<dbReference type="GO" id="GO:0016020">
    <property type="term" value="C:membrane"/>
    <property type="evidence" value="ECO:0007669"/>
    <property type="project" value="TreeGrafter"/>
</dbReference>
<dbReference type="GO" id="GO:0004467">
    <property type="term" value="F:long-chain fatty acid-CoA ligase activity"/>
    <property type="evidence" value="ECO:0007669"/>
    <property type="project" value="UniProtKB-EC"/>
</dbReference>
<dbReference type="OrthoDB" id="9778383at2"/>
<organism evidence="5 6">
    <name type="scientific">Ruminococcus albus SY3</name>
    <dbReference type="NCBI Taxonomy" id="1341156"/>
    <lineage>
        <taxon>Bacteria</taxon>
        <taxon>Bacillati</taxon>
        <taxon>Bacillota</taxon>
        <taxon>Clostridia</taxon>
        <taxon>Eubacteriales</taxon>
        <taxon>Oscillospiraceae</taxon>
        <taxon>Ruminococcus</taxon>
    </lineage>
</organism>
<dbReference type="RefSeq" id="WP_037286993.1">
    <property type="nucleotide sequence ID" value="NZ_JEOB01000002.1"/>
</dbReference>
<evidence type="ECO:0000256" key="2">
    <source>
        <dbReference type="ARBA" id="ARBA00022840"/>
    </source>
</evidence>
<dbReference type="PANTHER" id="PTHR43272">
    <property type="entry name" value="LONG-CHAIN-FATTY-ACID--COA LIGASE"/>
    <property type="match status" value="1"/>
</dbReference>
<protein>
    <submittedName>
        <fullName evidence="5">Acyl-CoA thioester hydrolase</fullName>
    </submittedName>
</protein>
<dbReference type="PROSITE" id="PS00455">
    <property type="entry name" value="AMP_BINDING"/>
    <property type="match status" value="1"/>
</dbReference>